<sequence length="99" mass="11876" precursor="true">MKKRKKGNLYSILAVAFILFLIGNVIYGFIYQGILIKRYKSEISNLKEQIQMTKEENEKMQNEIQNYKEDEFIEKIARERLKMVKPGEIIYIDVNRNRN</sequence>
<feature type="transmembrane region" description="Helical" evidence="2">
    <location>
        <begin position="12"/>
        <end position="31"/>
    </location>
</feature>
<keyword evidence="2" id="KW-1133">Transmembrane helix</keyword>
<dbReference type="STRING" id="1121328.JWYL7_1668"/>
<dbReference type="InterPro" id="IPR007060">
    <property type="entry name" value="FtsL/DivIC"/>
</dbReference>
<name>A0A150FSJ9_CLOPD</name>
<keyword evidence="4" id="KW-0131">Cell cycle</keyword>
<proteinExistence type="predicted"/>
<accession>A0A150FSJ9</accession>
<dbReference type="Proteomes" id="UP000323392">
    <property type="component" value="Unassembled WGS sequence"/>
</dbReference>
<evidence type="ECO:0000256" key="2">
    <source>
        <dbReference type="SAM" id="Phobius"/>
    </source>
</evidence>
<dbReference type="Proteomes" id="UP000092605">
    <property type="component" value="Unassembled WGS sequence"/>
</dbReference>
<keyword evidence="2" id="KW-0472">Membrane</keyword>
<dbReference type="AlphaFoldDB" id="A0A150FSJ9"/>
<comment type="caution">
    <text evidence="3">The sequence shown here is derived from an EMBL/GenBank/DDBJ whole genome shotgun (WGS) entry which is preliminary data.</text>
</comment>
<protein>
    <submittedName>
        <fullName evidence="4">Cell division protein FtsL</fullName>
    </submittedName>
    <submittedName>
        <fullName evidence="3">Septum formation initiator</fullName>
    </submittedName>
</protein>
<reference evidence="4 6" key="2">
    <citation type="submission" date="2016-11" db="EMBL/GenBank/DDBJ databases">
        <authorList>
            <person name="Varghese N."/>
            <person name="Submissions S."/>
        </authorList>
    </citation>
    <scope>NUCLEOTIDE SEQUENCE [LARGE SCALE GENOMIC DNA]</scope>
    <source>
        <strain evidence="4 6">DSM 7308</strain>
    </source>
</reference>
<evidence type="ECO:0000313" key="5">
    <source>
        <dbReference type="Proteomes" id="UP000092605"/>
    </source>
</evidence>
<keyword evidence="2" id="KW-0812">Transmembrane</keyword>
<evidence type="ECO:0000256" key="1">
    <source>
        <dbReference type="SAM" id="Coils"/>
    </source>
</evidence>
<evidence type="ECO:0000313" key="4">
    <source>
        <dbReference type="EMBL" id="SHK69535.1"/>
    </source>
</evidence>
<evidence type="ECO:0000313" key="3">
    <source>
        <dbReference type="EMBL" id="KXZ40593.1"/>
    </source>
</evidence>
<keyword evidence="4" id="KW-0132">Cell division</keyword>
<dbReference type="PATRIC" id="fig|1121328.3.peg.1679"/>
<keyword evidence="1" id="KW-0175">Coiled coil</keyword>
<evidence type="ECO:0000313" key="6">
    <source>
        <dbReference type="Proteomes" id="UP000323392"/>
    </source>
</evidence>
<reference evidence="3 5" key="1">
    <citation type="submission" date="2016-02" db="EMBL/GenBank/DDBJ databases">
        <title>Draft genome sequence for Clostridium paradoxum JW-YL-7.</title>
        <authorList>
            <person name="Utturkar S.M."/>
            <person name="Lancaster A."/>
            <person name="Poole F.L."/>
            <person name="Adams M.W."/>
            <person name="Brown S.D."/>
        </authorList>
    </citation>
    <scope>NUCLEOTIDE SEQUENCE [LARGE SCALE GENOMIC DNA]</scope>
    <source>
        <strain evidence="3 5">JW-YL-7</strain>
    </source>
</reference>
<dbReference type="RefSeq" id="WP_066071702.1">
    <property type="nucleotide sequence ID" value="NZ_FRBG01000004.1"/>
</dbReference>
<dbReference type="EMBL" id="FRBG01000004">
    <property type="protein sequence ID" value="SHK69535.1"/>
    <property type="molecule type" value="Genomic_DNA"/>
</dbReference>
<organism evidence="3 5">
    <name type="scientific">Alkalithermobacter thermoalcaliphilus JW-YL-7 = DSM 7308</name>
    <dbReference type="NCBI Taxonomy" id="1121328"/>
    <lineage>
        <taxon>Bacteria</taxon>
        <taxon>Bacillati</taxon>
        <taxon>Bacillota</taxon>
        <taxon>Clostridia</taxon>
        <taxon>Peptostreptococcales</taxon>
        <taxon>Tepidibacteraceae</taxon>
        <taxon>Alkalithermobacter</taxon>
    </lineage>
</organism>
<keyword evidence="6" id="KW-1185">Reference proteome</keyword>
<dbReference type="OrthoDB" id="1755653at2"/>
<dbReference type="Pfam" id="PF04977">
    <property type="entry name" value="DivIC"/>
    <property type="match status" value="1"/>
</dbReference>
<feature type="coiled-coil region" evidence="1">
    <location>
        <begin position="36"/>
        <end position="70"/>
    </location>
</feature>
<dbReference type="GO" id="GO:0051301">
    <property type="term" value="P:cell division"/>
    <property type="evidence" value="ECO:0007669"/>
    <property type="project" value="UniProtKB-KW"/>
</dbReference>
<gene>
    <name evidence="3" type="ORF">JWYL7_1668</name>
    <name evidence="4" type="ORF">SAMN05661008_00709</name>
</gene>
<dbReference type="EMBL" id="LSFY01000001">
    <property type="protein sequence ID" value="KXZ40593.1"/>
    <property type="molecule type" value="Genomic_DNA"/>
</dbReference>